<name>A0A0D2GRJ8_9EURO</name>
<dbReference type="PANTHER" id="PTHR15954:SF4">
    <property type="entry name" value="VACUOLAR PROTEIN SORTING-ASSOCIATED PROTEIN 51 HOMOLOG"/>
    <property type="match status" value="1"/>
</dbReference>
<dbReference type="InterPro" id="IPR014812">
    <property type="entry name" value="Vps51"/>
</dbReference>
<reference evidence="4 5" key="1">
    <citation type="submission" date="2015-01" db="EMBL/GenBank/DDBJ databases">
        <title>The Genome Sequence of Rhinocladiella mackenzie CBS 650.93.</title>
        <authorList>
            <consortium name="The Broad Institute Genomics Platform"/>
            <person name="Cuomo C."/>
            <person name="de Hoog S."/>
            <person name="Gorbushina A."/>
            <person name="Stielow B."/>
            <person name="Teixiera M."/>
            <person name="Abouelleil A."/>
            <person name="Chapman S.B."/>
            <person name="Priest M."/>
            <person name="Young S.K."/>
            <person name="Wortman J."/>
            <person name="Nusbaum C."/>
            <person name="Birren B."/>
        </authorList>
    </citation>
    <scope>NUCLEOTIDE SEQUENCE [LARGE SCALE GENOMIC DNA]</scope>
    <source>
        <strain evidence="4 5">CBS 650.93</strain>
    </source>
</reference>
<dbReference type="HOGENOM" id="CLU_043566_0_0_1"/>
<dbReference type="OrthoDB" id="203678at2759"/>
<dbReference type="EMBL" id="KN847482">
    <property type="protein sequence ID" value="KIX00928.1"/>
    <property type="molecule type" value="Genomic_DNA"/>
</dbReference>
<comment type="function">
    <text evidence="2">Acts as component of the GARP complex that is involved in retrograde transport from early and late endosomes to the trans-Golgi network (TGN).</text>
</comment>
<keyword evidence="2" id="KW-0653">Protein transport</keyword>
<feature type="region of interest" description="Disordered" evidence="3">
    <location>
        <begin position="1"/>
        <end position="64"/>
    </location>
</feature>
<gene>
    <name evidence="4" type="ORF">Z518_09993</name>
</gene>
<evidence type="ECO:0000256" key="3">
    <source>
        <dbReference type="SAM" id="MobiDB-lite"/>
    </source>
</evidence>
<dbReference type="VEuPathDB" id="FungiDB:Z518_09993"/>
<dbReference type="GO" id="GO:0032456">
    <property type="term" value="P:endocytic recycling"/>
    <property type="evidence" value="ECO:0007669"/>
    <property type="project" value="TreeGrafter"/>
</dbReference>
<keyword evidence="5" id="KW-1185">Reference proteome</keyword>
<keyword evidence="2" id="KW-0445">Lipid transport</keyword>
<feature type="compositionally biased region" description="Polar residues" evidence="3">
    <location>
        <begin position="18"/>
        <end position="36"/>
    </location>
</feature>
<dbReference type="Proteomes" id="UP000053617">
    <property type="component" value="Unassembled WGS sequence"/>
</dbReference>
<evidence type="ECO:0000313" key="5">
    <source>
        <dbReference type="Proteomes" id="UP000053617"/>
    </source>
</evidence>
<dbReference type="GO" id="GO:0042147">
    <property type="term" value="P:retrograde transport, endosome to Golgi"/>
    <property type="evidence" value="ECO:0007669"/>
    <property type="project" value="UniProtKB-UniRule"/>
</dbReference>
<dbReference type="GO" id="GO:0005829">
    <property type="term" value="C:cytosol"/>
    <property type="evidence" value="ECO:0007669"/>
    <property type="project" value="GOC"/>
</dbReference>
<dbReference type="GeneID" id="25298064"/>
<sequence>MATITSPRSESPAISIHRVTSPSTPGANDTPSSSVRPSIEIPRNNASSPALQQNVIPAPTTTQRRNRAALRDYYNLKSRAPSGASQDLNISRTASIASNASDSTITSSAPVPEPSSLTTQMDHPTFDAKAYVSELLKTASLRDILRTEGVLVSEIRNLDGERKALVYDNYSKLIKAVETIAEVQKGMHKKGADRSSVLGREREPSPGFDGVQKLEEKLDGLLKVVKELNPAEREGMKQSIEVREKRRQKETVQWALDAPSRLQNMIAQGRRDAAMKEYKSVIGLLDQWKGVGGVNELRAKCENTMESPDHEAKDAED</sequence>
<dbReference type="RefSeq" id="XP_013268064.1">
    <property type="nucleotide sequence ID" value="XM_013412610.1"/>
</dbReference>
<feature type="region of interest" description="Disordered" evidence="3">
    <location>
        <begin position="99"/>
        <end position="122"/>
    </location>
</feature>
<dbReference type="GO" id="GO:0016020">
    <property type="term" value="C:membrane"/>
    <property type="evidence" value="ECO:0007669"/>
    <property type="project" value="TreeGrafter"/>
</dbReference>
<dbReference type="AlphaFoldDB" id="A0A0D2GRJ8"/>
<comment type="similarity">
    <text evidence="1 2">Belongs to the VPS51 family.</text>
</comment>
<dbReference type="STRING" id="1442369.A0A0D2GRJ8"/>
<dbReference type="Pfam" id="PF08700">
    <property type="entry name" value="VPS51_Exo84_N"/>
    <property type="match status" value="1"/>
</dbReference>
<accession>A0A0D2GRJ8</accession>
<evidence type="ECO:0000313" key="4">
    <source>
        <dbReference type="EMBL" id="KIX00928.1"/>
    </source>
</evidence>
<comment type="subunit">
    <text evidence="2">Component of the Golgi-associated retrograde protein (GARP) complex.</text>
</comment>
<dbReference type="GO" id="GO:1990745">
    <property type="term" value="C:EARP complex"/>
    <property type="evidence" value="ECO:0007669"/>
    <property type="project" value="TreeGrafter"/>
</dbReference>
<dbReference type="GO" id="GO:0048193">
    <property type="term" value="P:Golgi vesicle transport"/>
    <property type="evidence" value="ECO:0007669"/>
    <property type="project" value="TreeGrafter"/>
</dbReference>
<keyword evidence="2" id="KW-0333">Golgi apparatus</keyword>
<comment type="subcellular location">
    <subcellularLocation>
        <location evidence="2">Golgi apparatus</location>
        <location evidence="2">trans-Golgi network</location>
    </subcellularLocation>
</comment>
<evidence type="ECO:0000256" key="1">
    <source>
        <dbReference type="ARBA" id="ARBA00006080"/>
    </source>
</evidence>
<keyword evidence="2" id="KW-0813">Transport</keyword>
<organism evidence="4 5">
    <name type="scientific">Rhinocladiella mackenziei CBS 650.93</name>
    <dbReference type="NCBI Taxonomy" id="1442369"/>
    <lineage>
        <taxon>Eukaryota</taxon>
        <taxon>Fungi</taxon>
        <taxon>Dikarya</taxon>
        <taxon>Ascomycota</taxon>
        <taxon>Pezizomycotina</taxon>
        <taxon>Eurotiomycetes</taxon>
        <taxon>Chaetothyriomycetidae</taxon>
        <taxon>Chaetothyriales</taxon>
        <taxon>Herpotrichiellaceae</taxon>
        <taxon>Rhinocladiella</taxon>
    </lineage>
</organism>
<dbReference type="GO" id="GO:0015031">
    <property type="term" value="P:protein transport"/>
    <property type="evidence" value="ECO:0007669"/>
    <property type="project" value="UniProtKB-UniRule"/>
</dbReference>
<evidence type="ECO:0000256" key="2">
    <source>
        <dbReference type="RuleBase" id="RU368010"/>
    </source>
</evidence>
<proteinExistence type="inferred from homology"/>
<protein>
    <recommendedName>
        <fullName evidence="2">Vacuolar protein sorting-associated protein 51 homolog</fullName>
    </recommendedName>
</protein>
<dbReference type="PANTHER" id="PTHR15954">
    <property type="entry name" value="VACUOLAR PROTEIN SORTING-ASSOCIATED PROTEIN 51 HOMOLOG"/>
    <property type="match status" value="1"/>
</dbReference>
<dbReference type="GO" id="GO:0006869">
    <property type="term" value="P:lipid transport"/>
    <property type="evidence" value="ECO:0007669"/>
    <property type="project" value="UniProtKB-UniRule"/>
</dbReference>
<dbReference type="GO" id="GO:0000938">
    <property type="term" value="C:GARP complex"/>
    <property type="evidence" value="ECO:0007669"/>
    <property type="project" value="UniProtKB-UniRule"/>
</dbReference>
<feature type="compositionally biased region" description="Polar residues" evidence="3">
    <location>
        <begin position="44"/>
        <end position="63"/>
    </location>
</feature>
<dbReference type="GO" id="GO:0007030">
    <property type="term" value="P:Golgi organization"/>
    <property type="evidence" value="ECO:0007669"/>
    <property type="project" value="UniProtKB-UniRule"/>
</dbReference>